<dbReference type="Gene3D" id="3.40.50.1110">
    <property type="entry name" value="SGNH hydrolase"/>
    <property type="match status" value="1"/>
</dbReference>
<evidence type="ECO:0000313" key="3">
    <source>
        <dbReference type="Proteomes" id="UP000753908"/>
    </source>
</evidence>
<dbReference type="EMBL" id="JAHHIF010000007">
    <property type="protein sequence ID" value="MBW4544272.1"/>
    <property type="molecule type" value="Genomic_DNA"/>
</dbReference>
<comment type="caution">
    <text evidence="2">The sequence shown here is derived from an EMBL/GenBank/DDBJ whole genome shotgun (WGS) entry which is preliminary data.</text>
</comment>
<evidence type="ECO:0000313" key="2">
    <source>
        <dbReference type="EMBL" id="MBW4544272.1"/>
    </source>
</evidence>
<dbReference type="AlphaFoldDB" id="A0A951U8Z1"/>
<sequence>MARLLTPNMLDAKTPPDVNVQPDAREPVIDPTLGIPVNINRQGTPKHRLVTIGDSLTHGFQSGAIFNTRLSYPNIIAREMGWNQLRYPTYEGPGDGLPINLEHLARQLDQKFGLNIDWWEFPSFLSFVRNYLDEVEDYWERDAGSIPPDPKRPINHNLAVYGWDLRNTLSRTAQICQQVLEENPSDDDYLRQVVEYHNERAAIRVLNSARDANGKALTPLQAAAALGAEGLQETNDGDGIETLIVLIGANNALGSVLTFKVVWSDTGYDNMAINDRYTVWRPTHFQAELDRVVAEVKQIRARHVIFGTVPHVTIAPFARGINKDLEGKKAAAGSRYFPFYTLPWISDEEFDPDKHPHLTGQEVRAIDSAIDQYNESITEAVRSSRSEGRDWYVFETAGLLDRLASRRYIEDPLARPDWWEKVGGDYKLPPALQKLSPVPNSRFFRSGANGRTDGGLFSLDGIHPTTIGYGIMAQELIKIMQLAGVKFYHDGTERIGEVKVNFDRLIAEDTLISKPPRSLSSAVDLIGTIDKNFNIFSSMLKGSY</sequence>
<evidence type="ECO:0000256" key="1">
    <source>
        <dbReference type="SAM" id="MobiDB-lite"/>
    </source>
</evidence>
<proteinExistence type="predicted"/>
<gene>
    <name evidence="2" type="ORF">KME25_07510</name>
</gene>
<reference evidence="2" key="1">
    <citation type="submission" date="2021-05" db="EMBL/GenBank/DDBJ databases">
        <authorList>
            <person name="Pietrasiak N."/>
            <person name="Ward R."/>
            <person name="Stajich J.E."/>
            <person name="Kurbessoian T."/>
        </authorList>
    </citation>
    <scope>NUCLEOTIDE SEQUENCE</scope>
    <source>
        <strain evidence="2">CPER-KK1</strain>
    </source>
</reference>
<organism evidence="2 3">
    <name type="scientific">Symplocastrum torsivum CPER-KK1</name>
    <dbReference type="NCBI Taxonomy" id="450513"/>
    <lineage>
        <taxon>Bacteria</taxon>
        <taxon>Bacillati</taxon>
        <taxon>Cyanobacteriota</taxon>
        <taxon>Cyanophyceae</taxon>
        <taxon>Oscillatoriophycideae</taxon>
        <taxon>Oscillatoriales</taxon>
        <taxon>Microcoleaceae</taxon>
        <taxon>Symplocastrum</taxon>
    </lineage>
</organism>
<reference evidence="2" key="2">
    <citation type="journal article" date="2022" name="Microbiol. Resour. Announc.">
        <title>Metagenome Sequencing to Explore Phylogenomics of Terrestrial Cyanobacteria.</title>
        <authorList>
            <person name="Ward R.D."/>
            <person name="Stajich J.E."/>
            <person name="Johansen J.R."/>
            <person name="Huntemann M."/>
            <person name="Clum A."/>
            <person name="Foster B."/>
            <person name="Foster B."/>
            <person name="Roux S."/>
            <person name="Palaniappan K."/>
            <person name="Varghese N."/>
            <person name="Mukherjee S."/>
            <person name="Reddy T.B.K."/>
            <person name="Daum C."/>
            <person name="Copeland A."/>
            <person name="Chen I.A."/>
            <person name="Ivanova N.N."/>
            <person name="Kyrpides N.C."/>
            <person name="Shapiro N."/>
            <person name="Eloe-Fadrosh E.A."/>
            <person name="Pietrasiak N."/>
        </authorList>
    </citation>
    <scope>NUCLEOTIDE SEQUENCE</scope>
    <source>
        <strain evidence="2">CPER-KK1</strain>
    </source>
</reference>
<name>A0A951U8Z1_9CYAN</name>
<protein>
    <submittedName>
        <fullName evidence="2">Uncharacterized protein</fullName>
    </submittedName>
</protein>
<dbReference type="InterPro" id="IPR036514">
    <property type="entry name" value="SGNH_hydro_sf"/>
</dbReference>
<accession>A0A951U8Z1</accession>
<dbReference type="SUPFAM" id="SSF52266">
    <property type="entry name" value="SGNH hydrolase"/>
    <property type="match status" value="1"/>
</dbReference>
<dbReference type="Proteomes" id="UP000753908">
    <property type="component" value="Unassembled WGS sequence"/>
</dbReference>
<feature type="region of interest" description="Disordered" evidence="1">
    <location>
        <begin position="1"/>
        <end position="26"/>
    </location>
</feature>